<dbReference type="Pfam" id="PF09507">
    <property type="entry name" value="CDC27"/>
    <property type="match status" value="1"/>
</dbReference>
<dbReference type="GO" id="GO:0043625">
    <property type="term" value="C:delta DNA polymerase complex"/>
    <property type="evidence" value="ECO:0007669"/>
    <property type="project" value="InterPro"/>
</dbReference>
<reference evidence="2 3" key="1">
    <citation type="journal article" date="2018" name="J. Invertebr. Pathol.">
        <title>New genotyping method for the causative agent of crayfish plague (Aphanomyces astaci) based on whole genome data.</title>
        <authorList>
            <person name="Minardi D."/>
            <person name="Studholme D.J."/>
            <person name="van der Giezen M."/>
            <person name="Pretto T."/>
            <person name="Oidtmann B."/>
        </authorList>
    </citation>
    <scope>NUCLEOTIDE SEQUENCE [LARGE SCALE GENOMIC DNA]</scope>
    <source>
        <strain evidence="2 3">KB13</strain>
    </source>
</reference>
<feature type="region of interest" description="Disordered" evidence="1">
    <location>
        <begin position="127"/>
        <end position="176"/>
    </location>
</feature>
<organism evidence="2 3">
    <name type="scientific">Aphanomyces astaci</name>
    <name type="common">Crayfish plague agent</name>
    <dbReference type="NCBI Taxonomy" id="112090"/>
    <lineage>
        <taxon>Eukaryota</taxon>
        <taxon>Sar</taxon>
        <taxon>Stramenopiles</taxon>
        <taxon>Oomycota</taxon>
        <taxon>Saprolegniomycetes</taxon>
        <taxon>Saprolegniales</taxon>
        <taxon>Verrucalvaceae</taxon>
        <taxon>Aphanomyces</taxon>
    </lineage>
</organism>
<dbReference type="EMBL" id="QUTI01027192">
    <property type="protein sequence ID" value="RLO05304.1"/>
    <property type="molecule type" value="Genomic_DNA"/>
</dbReference>
<evidence type="ECO:0000313" key="2">
    <source>
        <dbReference type="EMBL" id="RLO05304.1"/>
    </source>
</evidence>
<evidence type="ECO:0000256" key="1">
    <source>
        <dbReference type="SAM" id="MobiDB-lite"/>
    </source>
</evidence>
<name>A0A9X8H8K4_APHAT</name>
<dbReference type="Proteomes" id="UP000275652">
    <property type="component" value="Unassembled WGS sequence"/>
</dbReference>
<dbReference type="GO" id="GO:0006260">
    <property type="term" value="P:DNA replication"/>
    <property type="evidence" value="ECO:0007669"/>
    <property type="project" value="InterPro"/>
</dbReference>
<accession>A0A9X8H8K4</accession>
<dbReference type="InterPro" id="IPR019038">
    <property type="entry name" value="POLD3"/>
</dbReference>
<sequence>MACSGAGTISAVTVGSTRTGYSKLEDLRPDSDITPVFTAAQIEAISRGDMTGLPDSRHVDIEERLYPLLPVDLELQLKALRSQRKDVTHADIVRVVTTALKRPLTEAKNILFDSPQGYMVTETTYEDVEDDDDLPPPPQAKPSSGKLPAPPPKKNRVVKASGSAKQSNLMDFFGKK</sequence>
<comment type="caution">
    <text evidence="2">The sequence shown here is derived from an EMBL/GenBank/DDBJ whole genome shotgun (WGS) entry which is preliminary data.</text>
</comment>
<protein>
    <submittedName>
        <fullName evidence="2">Uncharacterized protein</fullName>
    </submittedName>
</protein>
<proteinExistence type="predicted"/>
<gene>
    <name evidence="2" type="ORF">DYB28_011597</name>
</gene>
<dbReference type="AlphaFoldDB" id="A0A9X8H8K4"/>
<evidence type="ECO:0000313" key="3">
    <source>
        <dbReference type="Proteomes" id="UP000275652"/>
    </source>
</evidence>